<evidence type="ECO:0000313" key="4">
    <source>
        <dbReference type="EMBL" id="KAG6702164.1"/>
    </source>
</evidence>
<dbReference type="AlphaFoldDB" id="A0A922EFA5"/>
<name>A0A922EFA5_CARIL</name>
<dbReference type="Pfam" id="PF07714">
    <property type="entry name" value="PK_Tyr_Ser-Thr"/>
    <property type="match status" value="1"/>
</dbReference>
<dbReference type="PANTHER" id="PTHR27005">
    <property type="entry name" value="WALL-ASSOCIATED RECEPTOR KINASE-LIKE 21"/>
    <property type="match status" value="1"/>
</dbReference>
<evidence type="ECO:0000313" key="5">
    <source>
        <dbReference type="Proteomes" id="UP000811246"/>
    </source>
</evidence>
<dbReference type="PANTHER" id="PTHR27005:SF466">
    <property type="entry name" value="NON-FUNCTIONAL PSEUDOKINASE ZED1-LIKE"/>
    <property type="match status" value="1"/>
</dbReference>
<dbReference type="Proteomes" id="UP000811246">
    <property type="component" value="Chromosome 7"/>
</dbReference>
<dbReference type="GO" id="GO:0005886">
    <property type="term" value="C:plasma membrane"/>
    <property type="evidence" value="ECO:0007669"/>
    <property type="project" value="TreeGrafter"/>
</dbReference>
<dbReference type="InterPro" id="IPR000719">
    <property type="entry name" value="Prot_kinase_dom"/>
</dbReference>
<keyword evidence="2" id="KW-0067">ATP-binding</keyword>
<dbReference type="GO" id="GO:0005524">
    <property type="term" value="F:ATP binding"/>
    <property type="evidence" value="ECO:0007669"/>
    <property type="project" value="UniProtKB-KW"/>
</dbReference>
<evidence type="ECO:0000256" key="1">
    <source>
        <dbReference type="ARBA" id="ARBA00022741"/>
    </source>
</evidence>
<accession>A0A922EFA5</accession>
<feature type="domain" description="Protein kinase" evidence="3">
    <location>
        <begin position="93"/>
        <end position="377"/>
    </location>
</feature>
<dbReference type="EMBL" id="CM031831">
    <property type="protein sequence ID" value="KAG6702164.1"/>
    <property type="molecule type" value="Genomic_DNA"/>
</dbReference>
<dbReference type="PROSITE" id="PS50011">
    <property type="entry name" value="PROTEIN_KINASE_DOM"/>
    <property type="match status" value="1"/>
</dbReference>
<dbReference type="GO" id="GO:0007166">
    <property type="term" value="P:cell surface receptor signaling pathway"/>
    <property type="evidence" value="ECO:0007669"/>
    <property type="project" value="InterPro"/>
</dbReference>
<protein>
    <recommendedName>
        <fullName evidence="3">Protein kinase domain-containing protein</fullName>
    </recommendedName>
</protein>
<reference evidence="4" key="1">
    <citation type="submission" date="2021-01" db="EMBL/GenBank/DDBJ databases">
        <authorList>
            <person name="Lovell J.T."/>
            <person name="Bentley N."/>
            <person name="Bhattarai G."/>
            <person name="Jenkins J.W."/>
            <person name="Sreedasyam A."/>
            <person name="Alarcon Y."/>
            <person name="Bock C."/>
            <person name="Boston L."/>
            <person name="Carlson J."/>
            <person name="Cervantes K."/>
            <person name="Clermont K."/>
            <person name="Krom N."/>
            <person name="Kubenka K."/>
            <person name="Mamidi S."/>
            <person name="Mattison C."/>
            <person name="Monteros M."/>
            <person name="Pisani C."/>
            <person name="Plott C."/>
            <person name="Rajasekar S."/>
            <person name="Rhein H.S."/>
            <person name="Rohla C."/>
            <person name="Song M."/>
            <person name="Hilaire R.S."/>
            <person name="Shu S."/>
            <person name="Wells L."/>
            <person name="Wang X."/>
            <person name="Webber J."/>
            <person name="Heerema R.J."/>
            <person name="Klein P."/>
            <person name="Conner P."/>
            <person name="Grauke L."/>
            <person name="Grimwood J."/>
            <person name="Schmutz J."/>
            <person name="Randall J.J."/>
        </authorList>
    </citation>
    <scope>NUCLEOTIDE SEQUENCE</scope>
    <source>
        <tissue evidence="4">Leaf</tissue>
    </source>
</reference>
<evidence type="ECO:0000259" key="3">
    <source>
        <dbReference type="PROSITE" id="PS50011"/>
    </source>
</evidence>
<comment type="caution">
    <text evidence="4">The sequence shown here is derived from an EMBL/GenBank/DDBJ whole genome shotgun (WGS) entry which is preliminary data.</text>
</comment>
<dbReference type="GO" id="GO:0004674">
    <property type="term" value="F:protein serine/threonine kinase activity"/>
    <property type="evidence" value="ECO:0007669"/>
    <property type="project" value="TreeGrafter"/>
</dbReference>
<organism evidence="4 5">
    <name type="scientific">Carya illinoinensis</name>
    <name type="common">Pecan</name>
    <dbReference type="NCBI Taxonomy" id="32201"/>
    <lineage>
        <taxon>Eukaryota</taxon>
        <taxon>Viridiplantae</taxon>
        <taxon>Streptophyta</taxon>
        <taxon>Embryophyta</taxon>
        <taxon>Tracheophyta</taxon>
        <taxon>Spermatophyta</taxon>
        <taxon>Magnoliopsida</taxon>
        <taxon>eudicotyledons</taxon>
        <taxon>Gunneridae</taxon>
        <taxon>Pentapetalae</taxon>
        <taxon>rosids</taxon>
        <taxon>fabids</taxon>
        <taxon>Fagales</taxon>
        <taxon>Juglandaceae</taxon>
        <taxon>Carya</taxon>
    </lineage>
</organism>
<gene>
    <name evidence="4" type="ORF">I3842_07G019700</name>
</gene>
<dbReference type="InterPro" id="IPR001245">
    <property type="entry name" value="Ser-Thr/Tyr_kinase_cat_dom"/>
</dbReference>
<evidence type="ECO:0000256" key="2">
    <source>
        <dbReference type="ARBA" id="ARBA00022840"/>
    </source>
</evidence>
<dbReference type="InterPro" id="IPR045274">
    <property type="entry name" value="WAK-like"/>
</dbReference>
<sequence length="377" mass="43724">MWLRKDKRRKWRKWGWSNTPTRDGIMCVPSLAGFGRQSKMNAYLKLKRKDKAETPFMRNSRLLLEERIALFDGKCNPIRFFSAQELSIATNNYDRRQLFLRDGSVKFYKGCLEGRLVSVKKFDDYHLPQWPFPPVTRYGIFKDVVIGSNMSSHKNVLKLLGCCLETQSPTLVYEYVGHKNLFTCIRYPIESPWLLDRDDPVKSQPLPWKCRVRVAMGIANAVAYLHTAFSRPFVHRDIQPLVIILDENNVPKLIDFSRSLPIPEGQVHATDSVVSSRIGCIAPDYRLTGNFTEKDDVYYFGGFQLELLTGWTAEYDEQRLIEIVDPELLEESVDQQQFLTFANLALSCISDKREDRPTITDVAKQLRRIYDQCLTHP</sequence>
<keyword evidence="1" id="KW-0547">Nucleotide-binding</keyword>
<proteinExistence type="predicted"/>